<feature type="domain" description="Phosphoribosyltransferase" evidence="2">
    <location>
        <begin position="121"/>
        <end position="216"/>
    </location>
</feature>
<organism evidence="4 5">
    <name type="scientific">Faecousia intestinalis</name>
    <dbReference type="NCBI Taxonomy" id="3133167"/>
    <lineage>
        <taxon>Bacteria</taxon>
        <taxon>Bacillati</taxon>
        <taxon>Bacillota</taxon>
        <taxon>Clostridia</taxon>
        <taxon>Eubacteriales</taxon>
        <taxon>Oscillospiraceae</taxon>
        <taxon>Faecousia</taxon>
    </lineage>
</organism>
<dbReference type="Pfam" id="PF00156">
    <property type="entry name" value="Pribosyltran"/>
    <property type="match status" value="1"/>
</dbReference>
<dbReference type="CDD" id="cd06223">
    <property type="entry name" value="PRTases_typeI"/>
    <property type="match status" value="1"/>
</dbReference>
<gene>
    <name evidence="4" type="ORF">WMO66_04010</name>
</gene>
<dbReference type="InterPro" id="IPR044005">
    <property type="entry name" value="DZR_2"/>
</dbReference>
<dbReference type="InterPro" id="IPR029057">
    <property type="entry name" value="PRTase-like"/>
</dbReference>
<dbReference type="SUPFAM" id="SSF53271">
    <property type="entry name" value="PRTase-like"/>
    <property type="match status" value="1"/>
</dbReference>
<dbReference type="RefSeq" id="WP_349135095.1">
    <property type="nucleotide sequence ID" value="NZ_JBBMFF010000155.1"/>
</dbReference>
<evidence type="ECO:0000313" key="4">
    <source>
        <dbReference type="EMBL" id="MEQ2510423.1"/>
    </source>
</evidence>
<dbReference type="PANTHER" id="PTHR47505:SF1">
    <property type="entry name" value="DNA UTILIZATION PROTEIN YHGH"/>
    <property type="match status" value="1"/>
</dbReference>
<reference evidence="4 5" key="1">
    <citation type="submission" date="2024-03" db="EMBL/GenBank/DDBJ databases">
        <title>Human intestinal bacterial collection.</title>
        <authorList>
            <person name="Pauvert C."/>
            <person name="Hitch T.C.A."/>
            <person name="Clavel T."/>
        </authorList>
    </citation>
    <scope>NUCLEOTIDE SEQUENCE [LARGE SCALE GENOMIC DNA]</scope>
    <source>
        <strain evidence="4 5">CLA-AA-H192</strain>
    </source>
</reference>
<dbReference type="Gene3D" id="3.40.50.2020">
    <property type="match status" value="1"/>
</dbReference>
<proteinExistence type="inferred from homology"/>
<keyword evidence="5" id="KW-1185">Reference proteome</keyword>
<evidence type="ECO:0000256" key="1">
    <source>
        <dbReference type="ARBA" id="ARBA00008007"/>
    </source>
</evidence>
<protein>
    <submittedName>
        <fullName evidence="4">ComF family protein</fullName>
    </submittedName>
</protein>
<accession>A0ABV1G585</accession>
<evidence type="ECO:0000259" key="3">
    <source>
        <dbReference type="Pfam" id="PF18912"/>
    </source>
</evidence>
<evidence type="ECO:0000313" key="5">
    <source>
        <dbReference type="Proteomes" id="UP001491552"/>
    </source>
</evidence>
<dbReference type="EMBL" id="JBBMFF010000155">
    <property type="protein sequence ID" value="MEQ2510423.1"/>
    <property type="molecule type" value="Genomic_DNA"/>
</dbReference>
<dbReference type="InterPro" id="IPR000836">
    <property type="entry name" value="PRTase_dom"/>
</dbReference>
<feature type="domain" description="Double zinc ribbon" evidence="3">
    <location>
        <begin position="8"/>
        <end position="45"/>
    </location>
</feature>
<comment type="similarity">
    <text evidence="1">Belongs to the ComF/GntX family.</text>
</comment>
<dbReference type="InterPro" id="IPR051910">
    <property type="entry name" value="ComF/GntX_DNA_util-trans"/>
</dbReference>
<evidence type="ECO:0000259" key="2">
    <source>
        <dbReference type="Pfam" id="PF00156"/>
    </source>
</evidence>
<dbReference type="PANTHER" id="PTHR47505">
    <property type="entry name" value="DNA UTILIZATION PROTEIN YHGH"/>
    <property type="match status" value="1"/>
</dbReference>
<dbReference type="Proteomes" id="UP001491552">
    <property type="component" value="Unassembled WGS sequence"/>
</dbReference>
<name>A0ABV1G585_9FIRM</name>
<comment type="caution">
    <text evidence="4">The sequence shown here is derived from an EMBL/GenBank/DDBJ whole genome shotgun (WGS) entry which is preliminary data.</text>
</comment>
<dbReference type="Pfam" id="PF18912">
    <property type="entry name" value="DZR_2"/>
    <property type="match status" value="1"/>
</dbReference>
<sequence>MRALFSQLLDLLYPPKCVFCRRLLRPEEHDVCARCVHELEPIPAPLRRGQFYTECYAVYPYEGVVAESLRRFKFSGQSQYAAAYGRMLAPLLRTAPFEILSWVPVSAKRRRSRGYDQTELLAHAVAKELELPCTQTLQKIRHNPAQSSQRDAAARRANVLGAYRAVSPERFAGRSVLLIDDILTTGATLSECSRVLLTAGASSVVCAALAATPEPGQKPADR</sequence>